<name>A0ABN0D091_9FIRM</name>
<keyword evidence="8" id="KW-1185">Reference proteome</keyword>
<dbReference type="PANTHER" id="PTHR21343:SF1">
    <property type="entry name" value="COBYRIC ACID SYNTHASE"/>
    <property type="match status" value="1"/>
</dbReference>
<proteinExistence type="inferred from homology"/>
<dbReference type="Gene3D" id="3.40.50.300">
    <property type="entry name" value="P-loop containing nucleotide triphosphate hydrolases"/>
    <property type="match status" value="1"/>
</dbReference>
<dbReference type="CDD" id="cd05389">
    <property type="entry name" value="CobQ_N"/>
    <property type="match status" value="1"/>
</dbReference>
<dbReference type="HAMAP" id="MF_00028">
    <property type="entry name" value="CobQ"/>
    <property type="match status" value="1"/>
</dbReference>
<dbReference type="InterPro" id="IPR002586">
    <property type="entry name" value="CobQ/CobB/MinD/ParA_Nub-bd_dom"/>
</dbReference>
<feature type="active site" evidence="4">
    <location>
        <position position="445"/>
    </location>
</feature>
<gene>
    <name evidence="4 7" type="primary">cobQ</name>
    <name evidence="7" type="ORF">HMPREF1039_0623</name>
</gene>
<feature type="domain" description="CobB/CobQ-like glutamine amidotransferase" evidence="6">
    <location>
        <begin position="256"/>
        <end position="452"/>
    </location>
</feature>
<evidence type="ECO:0000313" key="8">
    <source>
        <dbReference type="Proteomes" id="UP000004018"/>
    </source>
</evidence>
<dbReference type="InterPro" id="IPR011698">
    <property type="entry name" value="GATase_3"/>
</dbReference>
<dbReference type="SUPFAM" id="SSF52540">
    <property type="entry name" value="P-loop containing nucleoside triphosphate hydrolases"/>
    <property type="match status" value="1"/>
</dbReference>
<keyword evidence="3 4" id="KW-0315">Glutamine amidotransferase</keyword>
<comment type="pathway">
    <text evidence="1 4">Cofactor biosynthesis; adenosylcobalamin biosynthesis.</text>
</comment>
<dbReference type="GO" id="GO:0051921">
    <property type="term" value="F:adenosylcobyric acid synthase (glutamine-hydrolyzing) activity"/>
    <property type="evidence" value="ECO:0007669"/>
    <property type="project" value="UniProtKB-EC"/>
</dbReference>
<dbReference type="InterPro" id="IPR047045">
    <property type="entry name" value="CobQ_N"/>
</dbReference>
<evidence type="ECO:0000259" key="6">
    <source>
        <dbReference type="Pfam" id="PF07685"/>
    </source>
</evidence>
<keyword evidence="7" id="KW-0436">Ligase</keyword>
<reference evidence="7 8" key="1">
    <citation type="submission" date="2011-04" db="EMBL/GenBank/DDBJ databases">
        <authorList>
            <person name="Harkins D.M."/>
            <person name="Madupu R."/>
            <person name="Durkin A.S."/>
            <person name="Torralba M."/>
            <person name="Methe B."/>
            <person name="Sutton G.G."/>
            <person name="Nelson K.E."/>
        </authorList>
    </citation>
    <scope>NUCLEOTIDE SEQUENCE [LARGE SCALE GENOMIC DNA]</scope>
    <source>
        <strain evidence="7 8">UPII 199-6</strain>
    </source>
</reference>
<dbReference type="Gene3D" id="3.40.50.880">
    <property type="match status" value="1"/>
</dbReference>
<dbReference type="SUPFAM" id="SSF52317">
    <property type="entry name" value="Class I glutamine amidotransferase-like"/>
    <property type="match status" value="1"/>
</dbReference>
<evidence type="ECO:0000313" key="7">
    <source>
        <dbReference type="EMBL" id="EGL35086.1"/>
    </source>
</evidence>
<comment type="caution">
    <text evidence="7">The sequence shown here is derived from an EMBL/GenBank/DDBJ whole genome shotgun (WGS) entry which is preliminary data.</text>
</comment>
<dbReference type="NCBIfam" id="NF001989">
    <property type="entry name" value="PRK00784.1"/>
    <property type="match status" value="1"/>
</dbReference>
<feature type="active site" description="Nucleophile" evidence="4">
    <location>
        <position position="334"/>
    </location>
</feature>
<evidence type="ECO:0000256" key="3">
    <source>
        <dbReference type="ARBA" id="ARBA00022962"/>
    </source>
</evidence>
<dbReference type="InterPro" id="IPR029062">
    <property type="entry name" value="Class_I_gatase-like"/>
</dbReference>
<dbReference type="PANTHER" id="PTHR21343">
    <property type="entry name" value="DETHIOBIOTIN SYNTHETASE"/>
    <property type="match status" value="1"/>
</dbReference>
<accession>A0ABN0D091</accession>
<evidence type="ECO:0000259" key="5">
    <source>
        <dbReference type="Pfam" id="PF01656"/>
    </source>
</evidence>
<dbReference type="InterPro" id="IPR027417">
    <property type="entry name" value="P-loop_NTPase"/>
</dbReference>
<dbReference type="PROSITE" id="PS51274">
    <property type="entry name" value="GATASE_COBBQ"/>
    <property type="match status" value="1"/>
</dbReference>
<dbReference type="InterPro" id="IPR033949">
    <property type="entry name" value="CobQ_GATase1"/>
</dbReference>
<sequence>MAEYIMIQGTGSHVGKSILTTALCRIFFQEGRQVSPFKAQNMALNSYVTADGKEMGRAQAAQAEAAGTEPQVRMNPVLLKPTGQASSQVIINGTPVGTMSARAYHKGYALQAFAAVKAALREIEREADTVVIEGAGSPAEINLKDHDIVNMRVARHLQAPVLLVADIDRGGALAALVGTLDLLEPEERALVRGLIINKFRGDVSLLTPALDFLRQKTGKPVLGVIPFIENMRIDEEDSVSLQDKPTQAQAEKAISIAVIRLPKLSNFTDFSALAAEPDVSLFYTTEAASLLTADAVIIPGSKNTVADLQWLRRHGLDRALQRAVAAGIPLIGICGGYQMLGRRISDPLHTEAALTECAGLGFLPLCTTFCGHKKTVQVTAACRDFPFAGAMLQGADLTGYEIHQGRSEVSSGVPVMTAVGGSSKRESACVGCARPDGLVWGTYVHGIFDHDSFRRAVVNGLRVRKGLSPLGTTYSYVAAKEREYNRLADTVRAHLDMEAVRRIMRGEQ</sequence>
<dbReference type="Pfam" id="PF07685">
    <property type="entry name" value="GATase_3"/>
    <property type="match status" value="1"/>
</dbReference>
<organism evidence="7 8">
    <name type="scientific">Megasphaera lornae</name>
    <dbReference type="NCBI Taxonomy" id="1000568"/>
    <lineage>
        <taxon>Bacteria</taxon>
        <taxon>Bacillati</taxon>
        <taxon>Bacillota</taxon>
        <taxon>Negativicutes</taxon>
        <taxon>Veillonellales</taxon>
        <taxon>Veillonellaceae</taxon>
        <taxon>Megasphaera</taxon>
    </lineage>
</organism>
<dbReference type="NCBIfam" id="TIGR00313">
    <property type="entry name" value="cobQ"/>
    <property type="match status" value="1"/>
</dbReference>
<dbReference type="Proteomes" id="UP000004018">
    <property type="component" value="Unassembled WGS sequence"/>
</dbReference>
<dbReference type="EMBL" id="AFIJ01000045">
    <property type="protein sequence ID" value="EGL35086.1"/>
    <property type="molecule type" value="Genomic_DNA"/>
</dbReference>
<evidence type="ECO:0000256" key="2">
    <source>
        <dbReference type="ARBA" id="ARBA00022573"/>
    </source>
</evidence>
<dbReference type="CDD" id="cd01750">
    <property type="entry name" value="GATase1_CobQ"/>
    <property type="match status" value="1"/>
</dbReference>
<evidence type="ECO:0000256" key="1">
    <source>
        <dbReference type="ARBA" id="ARBA00004953"/>
    </source>
</evidence>
<dbReference type="RefSeq" id="WP_007391782.1">
    <property type="nucleotide sequence ID" value="NZ_AFIJ01000045.1"/>
</dbReference>
<dbReference type="InterPro" id="IPR004459">
    <property type="entry name" value="CobQ_synth"/>
</dbReference>
<protein>
    <recommendedName>
        <fullName evidence="4">Cobyric acid synthase</fullName>
    </recommendedName>
</protein>
<dbReference type="Pfam" id="PF01656">
    <property type="entry name" value="CbiA"/>
    <property type="match status" value="1"/>
</dbReference>
<comment type="function">
    <text evidence="4">Catalyzes amidations at positions B, D, E, and G on adenosylcobyrinic A,C-diamide. NH(2) groups are provided by glutamine, and one molecule of ATP is hydrogenolyzed for each amidation.</text>
</comment>
<feature type="domain" description="CobQ/CobB/MinD/ParA nucleotide binding" evidence="5">
    <location>
        <begin position="5"/>
        <end position="232"/>
    </location>
</feature>
<comment type="similarity">
    <text evidence="4">Belongs to the CobB/CobQ family. CobQ subfamily.</text>
</comment>
<keyword evidence="2 4" id="KW-0169">Cobalamin biosynthesis</keyword>
<evidence type="ECO:0000256" key="4">
    <source>
        <dbReference type="HAMAP-Rule" id="MF_00028"/>
    </source>
</evidence>